<evidence type="ECO:0000256" key="7">
    <source>
        <dbReference type="ARBA" id="ARBA00023069"/>
    </source>
</evidence>
<dbReference type="EMBL" id="BFAA01010769">
    <property type="protein sequence ID" value="GCB79940.1"/>
    <property type="molecule type" value="Genomic_DNA"/>
</dbReference>
<evidence type="ECO:0000256" key="9">
    <source>
        <dbReference type="ARBA" id="ARBA00023157"/>
    </source>
</evidence>
<keyword evidence="7" id="KW-0969">Cilium</keyword>
<evidence type="ECO:0000313" key="14">
    <source>
        <dbReference type="EMBL" id="GCB79940.1"/>
    </source>
</evidence>
<organism evidence="14 15">
    <name type="scientific">Scyliorhinus torazame</name>
    <name type="common">Cloudy catshark</name>
    <name type="synonym">Catulus torazame</name>
    <dbReference type="NCBI Taxonomy" id="75743"/>
    <lineage>
        <taxon>Eukaryota</taxon>
        <taxon>Metazoa</taxon>
        <taxon>Chordata</taxon>
        <taxon>Craniata</taxon>
        <taxon>Vertebrata</taxon>
        <taxon>Chondrichthyes</taxon>
        <taxon>Elasmobranchii</taxon>
        <taxon>Galeomorphii</taxon>
        <taxon>Galeoidea</taxon>
        <taxon>Carcharhiniformes</taxon>
        <taxon>Scyliorhinidae</taxon>
        <taxon>Scyliorhinus</taxon>
    </lineage>
</organism>
<evidence type="ECO:0000256" key="1">
    <source>
        <dbReference type="ARBA" id="ARBA00010246"/>
    </source>
</evidence>
<dbReference type="InterPro" id="IPR053814">
    <property type="entry name" value="CATSPERD/E_C"/>
</dbReference>
<keyword evidence="3" id="KW-0812">Transmembrane</keyword>
<name>A0A401Q3M1_SCYTO</name>
<keyword evidence="11" id="KW-0966">Cell projection</keyword>
<evidence type="ECO:0000256" key="12">
    <source>
        <dbReference type="ARBA" id="ARBA00037793"/>
    </source>
</evidence>
<dbReference type="OrthoDB" id="5968869at2759"/>
<keyword evidence="5" id="KW-0282">Flagellum</keyword>
<evidence type="ECO:0000313" key="15">
    <source>
        <dbReference type="Proteomes" id="UP000288216"/>
    </source>
</evidence>
<dbReference type="Pfam" id="PF22850">
    <property type="entry name" value="CATSPERD-E_C"/>
    <property type="match status" value="1"/>
</dbReference>
<dbReference type="InterPro" id="IPR028751">
    <property type="entry name" value="CATSPERD/E"/>
</dbReference>
<dbReference type="GO" id="GO:0036128">
    <property type="term" value="C:CatSper complex"/>
    <property type="evidence" value="ECO:0007669"/>
    <property type="project" value="InterPro"/>
</dbReference>
<gene>
    <name evidence="14" type="ORF">scyTo_0017044</name>
</gene>
<evidence type="ECO:0000259" key="13">
    <source>
        <dbReference type="Pfam" id="PF22850"/>
    </source>
</evidence>
<comment type="similarity">
    <text evidence="1">Belongs to the CATSPERD family.</text>
</comment>
<dbReference type="GO" id="GO:0048240">
    <property type="term" value="P:sperm capacitation"/>
    <property type="evidence" value="ECO:0007669"/>
    <property type="project" value="TreeGrafter"/>
</dbReference>
<comment type="subcellular location">
    <subcellularLocation>
        <location evidence="12">Cell projection</location>
        <location evidence="12">Cilium</location>
        <location evidence="12">Flagellum membrane</location>
        <topology evidence="12">Single-pass type I membrane protein</topology>
    </subcellularLocation>
</comment>
<evidence type="ECO:0000256" key="3">
    <source>
        <dbReference type="ARBA" id="ARBA00022692"/>
    </source>
</evidence>
<evidence type="ECO:0000256" key="2">
    <source>
        <dbReference type="ARBA" id="ARBA00022475"/>
    </source>
</evidence>
<keyword evidence="8" id="KW-0472">Membrane</keyword>
<dbReference type="PANTHER" id="PTHR33722">
    <property type="entry name" value="CATION CHANNEL SPERM-ASSOCIATED PROTEIN SUBUNIT DELTA-RELATED"/>
    <property type="match status" value="1"/>
</dbReference>
<feature type="non-terminal residue" evidence="14">
    <location>
        <position position="1"/>
    </location>
</feature>
<evidence type="ECO:0000256" key="4">
    <source>
        <dbReference type="ARBA" id="ARBA00022729"/>
    </source>
</evidence>
<evidence type="ECO:0000256" key="5">
    <source>
        <dbReference type="ARBA" id="ARBA00022846"/>
    </source>
</evidence>
<protein>
    <recommendedName>
        <fullName evidence="13">CATSPERD/E C-terminal domain-containing protein</fullName>
    </recommendedName>
</protein>
<dbReference type="AlphaFoldDB" id="A0A401Q3M1"/>
<keyword evidence="9" id="KW-1015">Disulfide bond</keyword>
<keyword evidence="10" id="KW-0325">Glycoprotein</keyword>
<keyword evidence="2" id="KW-1003">Cell membrane</keyword>
<dbReference type="GO" id="GO:0097228">
    <property type="term" value="C:sperm principal piece"/>
    <property type="evidence" value="ECO:0007669"/>
    <property type="project" value="TreeGrafter"/>
</dbReference>
<dbReference type="PANTHER" id="PTHR33722:SF3">
    <property type="entry name" value="CATION CHANNEL SPERM-ASSOCIATED AUXILIARY SUBUNIT EPSILON"/>
    <property type="match status" value="1"/>
</dbReference>
<dbReference type="GO" id="GO:0030317">
    <property type="term" value="P:flagellated sperm motility"/>
    <property type="evidence" value="ECO:0007669"/>
    <property type="project" value="TreeGrafter"/>
</dbReference>
<reference evidence="14 15" key="1">
    <citation type="journal article" date="2018" name="Nat. Ecol. Evol.">
        <title>Shark genomes provide insights into elasmobranch evolution and the origin of vertebrates.</title>
        <authorList>
            <person name="Hara Y"/>
            <person name="Yamaguchi K"/>
            <person name="Onimaru K"/>
            <person name="Kadota M"/>
            <person name="Koyanagi M"/>
            <person name="Keeley SD"/>
            <person name="Tatsumi K"/>
            <person name="Tanaka K"/>
            <person name="Motone F"/>
            <person name="Kageyama Y"/>
            <person name="Nozu R"/>
            <person name="Adachi N"/>
            <person name="Nishimura O"/>
            <person name="Nakagawa R"/>
            <person name="Tanegashima C"/>
            <person name="Kiyatake I"/>
            <person name="Matsumoto R"/>
            <person name="Murakumo K"/>
            <person name="Nishida K"/>
            <person name="Terakita A"/>
            <person name="Kuratani S"/>
            <person name="Sato K"/>
            <person name="Hyodo S Kuraku.S."/>
        </authorList>
    </citation>
    <scope>NUCLEOTIDE SEQUENCE [LARGE SCALE GENOMIC DNA]</scope>
</reference>
<proteinExistence type="inferred from homology"/>
<comment type="caution">
    <text evidence="14">The sequence shown here is derived from an EMBL/GenBank/DDBJ whole genome shotgun (WGS) entry which is preliminary data.</text>
</comment>
<dbReference type="Proteomes" id="UP000288216">
    <property type="component" value="Unassembled WGS sequence"/>
</dbReference>
<sequence>PYLSGCETNNITFYKIPRSALREPVENDVTVAYNRKIFGCPIRVYYKTPFKPVLKLYMGEKFINIVYANYIIWEVQGRTDFYYNTTMREAGCQQEAQTWKSMLYYHKGSYLNREDIWGPWVNVIFLMPY</sequence>
<evidence type="ECO:0000256" key="11">
    <source>
        <dbReference type="ARBA" id="ARBA00023273"/>
    </source>
</evidence>
<keyword evidence="4" id="KW-0732">Signal</keyword>
<dbReference type="STRING" id="75743.A0A401Q3M1"/>
<keyword evidence="15" id="KW-1185">Reference proteome</keyword>
<accession>A0A401Q3M1</accession>
<evidence type="ECO:0000256" key="10">
    <source>
        <dbReference type="ARBA" id="ARBA00023180"/>
    </source>
</evidence>
<evidence type="ECO:0000256" key="6">
    <source>
        <dbReference type="ARBA" id="ARBA00022989"/>
    </source>
</evidence>
<keyword evidence="6" id="KW-1133">Transmembrane helix</keyword>
<feature type="domain" description="CATSPERD/E C-terminal" evidence="13">
    <location>
        <begin position="23"/>
        <end position="113"/>
    </location>
</feature>
<evidence type="ECO:0000256" key="8">
    <source>
        <dbReference type="ARBA" id="ARBA00023136"/>
    </source>
</evidence>